<organism evidence="4 5">
    <name type="scientific">Planifilum fulgidum</name>
    <dbReference type="NCBI Taxonomy" id="201973"/>
    <lineage>
        <taxon>Bacteria</taxon>
        <taxon>Bacillati</taxon>
        <taxon>Bacillota</taxon>
        <taxon>Bacilli</taxon>
        <taxon>Bacillales</taxon>
        <taxon>Thermoactinomycetaceae</taxon>
        <taxon>Planifilum</taxon>
    </lineage>
</organism>
<keyword evidence="2 4" id="KW-0378">Hydrolase</keyword>
<reference evidence="4 5" key="1">
    <citation type="submission" date="2016-10" db="EMBL/GenBank/DDBJ databases">
        <authorList>
            <person name="de Groot N.N."/>
        </authorList>
    </citation>
    <scope>NUCLEOTIDE SEQUENCE [LARGE SCALE GENOMIC DNA]</scope>
    <source>
        <strain evidence="4 5">DSM 44945</strain>
    </source>
</reference>
<evidence type="ECO:0000313" key="4">
    <source>
        <dbReference type="EMBL" id="SFF93062.1"/>
    </source>
</evidence>
<dbReference type="Proteomes" id="UP000198661">
    <property type="component" value="Unassembled WGS sequence"/>
</dbReference>
<dbReference type="STRING" id="201973.SAMN04488025_10928"/>
<dbReference type="GO" id="GO:0046872">
    <property type="term" value="F:metal ion binding"/>
    <property type="evidence" value="ECO:0007669"/>
    <property type="project" value="UniProtKB-KW"/>
</dbReference>
<dbReference type="GO" id="GO:0016791">
    <property type="term" value="F:phosphatase activity"/>
    <property type="evidence" value="ECO:0007669"/>
    <property type="project" value="TreeGrafter"/>
</dbReference>
<keyword evidence="3" id="KW-0460">Magnesium</keyword>
<dbReference type="InterPro" id="IPR023214">
    <property type="entry name" value="HAD_sf"/>
</dbReference>
<dbReference type="AlphaFoldDB" id="A0A1I2MNP5"/>
<sequence>MILTSFILSFDLDHTLMINPFRRWVFPEIETWFHSRAPREQFPFYDVLGREHSRRLREGRLRDAYDWDDIVRTVAREAIGADPPFTVEELVKKHAVPGKVWRFPDVLPALKALRKANVPMVVASNGFECYQRPVTDCLQLTPFFSAFHTPDRLQTAKPNPEFFRFAEPGRIIHVGDRIDQDVVGANRAGAVSVWISRDLPPEMRRMPLPRRKSHPDFPRWLSMRLKWEGHSGRVTEEHLPDYALASLEELLQVWESAK</sequence>
<dbReference type="PANTHER" id="PTHR46470">
    <property type="entry name" value="N-ACYLNEURAMINATE-9-PHOSPHATASE"/>
    <property type="match status" value="1"/>
</dbReference>
<dbReference type="SUPFAM" id="SSF56784">
    <property type="entry name" value="HAD-like"/>
    <property type="match status" value="1"/>
</dbReference>
<dbReference type="InterPro" id="IPR036412">
    <property type="entry name" value="HAD-like_sf"/>
</dbReference>
<dbReference type="PANTHER" id="PTHR46470:SF2">
    <property type="entry name" value="GLYCERALDEHYDE 3-PHOSPHATE PHOSPHATASE"/>
    <property type="match status" value="1"/>
</dbReference>
<dbReference type="Gene3D" id="3.40.50.1000">
    <property type="entry name" value="HAD superfamily/HAD-like"/>
    <property type="match status" value="1"/>
</dbReference>
<keyword evidence="1" id="KW-0479">Metal-binding</keyword>
<name>A0A1I2MNP5_9BACL</name>
<evidence type="ECO:0000313" key="5">
    <source>
        <dbReference type="Proteomes" id="UP000198661"/>
    </source>
</evidence>
<evidence type="ECO:0000256" key="1">
    <source>
        <dbReference type="ARBA" id="ARBA00022723"/>
    </source>
</evidence>
<accession>A0A1I2MNP5</accession>
<evidence type="ECO:0000256" key="3">
    <source>
        <dbReference type="ARBA" id="ARBA00022842"/>
    </source>
</evidence>
<dbReference type="InterPro" id="IPR051400">
    <property type="entry name" value="HAD-like_hydrolase"/>
</dbReference>
<gene>
    <name evidence="4" type="ORF">SAMN04488025_10928</name>
</gene>
<protein>
    <submittedName>
        <fullName evidence="4">Haloacid dehalogenase-like hydrolase</fullName>
    </submittedName>
</protein>
<proteinExistence type="predicted"/>
<dbReference type="Pfam" id="PF00702">
    <property type="entry name" value="Hydrolase"/>
    <property type="match status" value="1"/>
</dbReference>
<dbReference type="RefSeq" id="WP_177199031.1">
    <property type="nucleotide sequence ID" value="NZ_FOOK01000009.1"/>
</dbReference>
<dbReference type="Gene3D" id="1.20.120.710">
    <property type="entry name" value="Haloacid dehalogenase hydrolase-like domain"/>
    <property type="match status" value="1"/>
</dbReference>
<evidence type="ECO:0000256" key="2">
    <source>
        <dbReference type="ARBA" id="ARBA00022801"/>
    </source>
</evidence>
<dbReference type="EMBL" id="FOOK01000009">
    <property type="protein sequence ID" value="SFF93062.1"/>
    <property type="molecule type" value="Genomic_DNA"/>
</dbReference>
<keyword evidence="5" id="KW-1185">Reference proteome</keyword>